<comment type="caution">
    <text evidence="16">The sequence shown here is derived from an EMBL/GenBank/DDBJ whole genome shotgun (WGS) entry which is preliminary data.</text>
</comment>
<keyword evidence="6 10" id="KW-0249">Electron transport</keyword>
<evidence type="ECO:0000256" key="7">
    <source>
        <dbReference type="ARBA" id="ARBA00022989"/>
    </source>
</evidence>
<feature type="binding site" description="axial binding residue" evidence="11">
    <location>
        <position position="244"/>
    </location>
    <ligand>
        <name>heme b</name>
        <dbReference type="ChEBI" id="CHEBI:60344"/>
        <label>1</label>
    </ligand>
    <ligandPart>
        <name>Fe</name>
        <dbReference type="ChEBI" id="CHEBI:18248"/>
    </ligandPart>
</feature>
<name>A0A7J7MG86_9MAGN</name>
<feature type="transmembrane region" description="Helical" evidence="12">
    <location>
        <begin position="280"/>
        <end position="297"/>
    </location>
</feature>
<feature type="domain" description="DOMON" evidence="14">
    <location>
        <begin position="47"/>
        <end position="162"/>
    </location>
</feature>
<evidence type="ECO:0000256" key="3">
    <source>
        <dbReference type="ARBA" id="ARBA00022692"/>
    </source>
</evidence>
<dbReference type="PIRSF" id="PIRSF037471">
    <property type="entry name" value="UCP037471"/>
    <property type="match status" value="1"/>
</dbReference>
<evidence type="ECO:0000256" key="10">
    <source>
        <dbReference type="PIRNR" id="PIRNR037471"/>
    </source>
</evidence>
<dbReference type="GO" id="GO:0016020">
    <property type="term" value="C:membrane"/>
    <property type="evidence" value="ECO:0007669"/>
    <property type="project" value="UniProtKB-SubCell"/>
</dbReference>
<dbReference type="PROSITE" id="PS50836">
    <property type="entry name" value="DOMON"/>
    <property type="match status" value="1"/>
</dbReference>
<dbReference type="Proteomes" id="UP000541444">
    <property type="component" value="Unassembled WGS sequence"/>
</dbReference>
<dbReference type="EMBL" id="JACGCM010001557">
    <property type="protein sequence ID" value="KAF6153738.1"/>
    <property type="molecule type" value="Genomic_DNA"/>
</dbReference>
<feature type="transmembrane region" description="Helical" evidence="12">
    <location>
        <begin position="309"/>
        <end position="332"/>
    </location>
</feature>
<proteinExistence type="predicted"/>
<dbReference type="PROSITE" id="PS50939">
    <property type="entry name" value="CYTOCHROME_B561"/>
    <property type="match status" value="1"/>
</dbReference>
<keyword evidence="5 13" id="KW-0732">Signal</keyword>
<dbReference type="CDD" id="cd08760">
    <property type="entry name" value="Cyt_b561_FRRS1_like"/>
    <property type="match status" value="1"/>
</dbReference>
<evidence type="ECO:0000256" key="6">
    <source>
        <dbReference type="ARBA" id="ARBA00022982"/>
    </source>
</evidence>
<feature type="transmembrane region" description="Helical" evidence="12">
    <location>
        <begin position="239"/>
        <end position="260"/>
    </location>
</feature>
<comment type="subcellular location">
    <subcellularLocation>
        <location evidence="1">Membrane</location>
        <topology evidence="1">Multi-pass membrane protein</topology>
    </subcellularLocation>
</comment>
<reference evidence="16 17" key="1">
    <citation type="journal article" date="2020" name="IScience">
        <title>Genome Sequencing of the Endangered Kingdonia uniflora (Circaeasteraceae, Ranunculales) Reveals Potential Mechanisms of Evolutionary Specialization.</title>
        <authorList>
            <person name="Sun Y."/>
            <person name="Deng T."/>
            <person name="Zhang A."/>
            <person name="Moore M.J."/>
            <person name="Landis J.B."/>
            <person name="Lin N."/>
            <person name="Zhang H."/>
            <person name="Zhang X."/>
            <person name="Huang J."/>
            <person name="Zhang X."/>
            <person name="Sun H."/>
            <person name="Wang H."/>
        </authorList>
    </citation>
    <scope>NUCLEOTIDE SEQUENCE [LARGE SCALE GENOMIC DNA]</scope>
    <source>
        <strain evidence="16">TB1705</strain>
        <tissue evidence="16">Leaf</tissue>
    </source>
</reference>
<dbReference type="InterPro" id="IPR005018">
    <property type="entry name" value="DOMON_domain"/>
</dbReference>
<dbReference type="PANTHER" id="PTHR23130:SF167">
    <property type="entry name" value="CYTOCHROME B561 AND DOMON DOMAIN-CONTAINING PROTEIN"/>
    <property type="match status" value="1"/>
</dbReference>
<evidence type="ECO:0000259" key="14">
    <source>
        <dbReference type="PROSITE" id="PS50836"/>
    </source>
</evidence>
<dbReference type="FunFam" id="1.20.120.1770:FF:000007">
    <property type="entry name" value="Cytochrome b561 and DOMON domain-containing protein"/>
    <property type="match status" value="1"/>
</dbReference>
<evidence type="ECO:0000256" key="12">
    <source>
        <dbReference type="SAM" id="Phobius"/>
    </source>
</evidence>
<comment type="function">
    <text evidence="9">May act as a catecholamine-responsive trans-membrane electron transporter.</text>
</comment>
<keyword evidence="3 12" id="KW-0812">Transmembrane</keyword>
<dbReference type="InterPro" id="IPR017214">
    <property type="entry name" value="UCP037471"/>
</dbReference>
<gene>
    <name evidence="16" type="ORF">GIB67_000971</name>
</gene>
<feature type="binding site" description="axial binding residue" evidence="11">
    <location>
        <position position="209"/>
    </location>
    <ligand>
        <name>heme b</name>
        <dbReference type="ChEBI" id="CHEBI:60344"/>
        <label>1</label>
    </ligand>
    <ligandPart>
        <name>Fe</name>
        <dbReference type="ChEBI" id="CHEBI:18248"/>
    </ligandPart>
</feature>
<evidence type="ECO:0000256" key="8">
    <source>
        <dbReference type="ARBA" id="ARBA00023136"/>
    </source>
</evidence>
<accession>A0A7J7MG86</accession>
<dbReference type="GO" id="GO:0046872">
    <property type="term" value="F:metal ion binding"/>
    <property type="evidence" value="ECO:0007669"/>
    <property type="project" value="UniProtKB-KW"/>
</dbReference>
<dbReference type="Pfam" id="PF04526">
    <property type="entry name" value="DUF568"/>
    <property type="match status" value="1"/>
</dbReference>
<keyword evidence="11" id="KW-0408">Iron</keyword>
<dbReference type="InterPro" id="IPR045265">
    <property type="entry name" value="AIR12_DOMON"/>
</dbReference>
<feature type="binding site" description="axial binding residue" evidence="11">
    <location>
        <position position="313"/>
    </location>
    <ligand>
        <name>heme b</name>
        <dbReference type="ChEBI" id="CHEBI:60344"/>
        <label>1</label>
    </ligand>
    <ligandPart>
        <name>Fe</name>
        <dbReference type="ChEBI" id="CHEBI:18248"/>
    </ligandPart>
</feature>
<dbReference type="PANTHER" id="PTHR23130">
    <property type="entry name" value="CYTOCHROME B561 AND DOMON DOMAIN-CONTAINING PROTEIN"/>
    <property type="match status" value="1"/>
</dbReference>
<dbReference type="CDD" id="cd09629">
    <property type="entry name" value="DOMON_CIL1_like"/>
    <property type="match status" value="1"/>
</dbReference>
<evidence type="ECO:0000256" key="11">
    <source>
        <dbReference type="PIRSR" id="PIRSR037471-1"/>
    </source>
</evidence>
<organism evidence="16 17">
    <name type="scientific">Kingdonia uniflora</name>
    <dbReference type="NCBI Taxonomy" id="39325"/>
    <lineage>
        <taxon>Eukaryota</taxon>
        <taxon>Viridiplantae</taxon>
        <taxon>Streptophyta</taxon>
        <taxon>Embryophyta</taxon>
        <taxon>Tracheophyta</taxon>
        <taxon>Spermatophyta</taxon>
        <taxon>Magnoliopsida</taxon>
        <taxon>Ranunculales</taxon>
        <taxon>Circaeasteraceae</taxon>
        <taxon>Kingdonia</taxon>
    </lineage>
</organism>
<keyword evidence="7 12" id="KW-1133">Transmembrane helix</keyword>
<dbReference type="AlphaFoldDB" id="A0A7J7MG86"/>
<feature type="transmembrane region" description="Helical" evidence="12">
    <location>
        <begin position="344"/>
        <end position="362"/>
    </location>
</feature>
<dbReference type="Gene3D" id="1.20.120.1770">
    <property type="match status" value="1"/>
</dbReference>
<dbReference type="OrthoDB" id="2419613at2759"/>
<keyword evidence="17" id="KW-1185">Reference proteome</keyword>
<evidence type="ECO:0000256" key="5">
    <source>
        <dbReference type="ARBA" id="ARBA00022729"/>
    </source>
</evidence>
<feature type="domain" description="Cytochrome b561" evidence="15">
    <location>
        <begin position="176"/>
        <end position="368"/>
    </location>
</feature>
<feature type="binding site" description="axial binding residue" evidence="11">
    <location>
        <position position="277"/>
    </location>
    <ligand>
        <name>heme b</name>
        <dbReference type="ChEBI" id="CHEBI:60344"/>
        <label>1</label>
    </ligand>
    <ligandPart>
        <name>Fe</name>
        <dbReference type="ChEBI" id="CHEBI:18248"/>
    </ligandPart>
</feature>
<evidence type="ECO:0000256" key="2">
    <source>
        <dbReference type="ARBA" id="ARBA00022448"/>
    </source>
</evidence>
<evidence type="ECO:0000256" key="13">
    <source>
        <dbReference type="SAM" id="SignalP"/>
    </source>
</evidence>
<keyword evidence="8 10" id="KW-0472">Membrane</keyword>
<evidence type="ECO:0000313" key="16">
    <source>
        <dbReference type="EMBL" id="KAF6153738.1"/>
    </source>
</evidence>
<evidence type="ECO:0000256" key="1">
    <source>
        <dbReference type="ARBA" id="ARBA00004141"/>
    </source>
</evidence>
<evidence type="ECO:0000313" key="17">
    <source>
        <dbReference type="Proteomes" id="UP000541444"/>
    </source>
</evidence>
<comment type="cofactor">
    <cofactor evidence="10">
        <name>heme b</name>
        <dbReference type="ChEBI" id="CHEBI:60344"/>
    </cofactor>
    <text evidence="10">Binds 2 heme b groups non-covalently.</text>
</comment>
<dbReference type="InterPro" id="IPR006593">
    <property type="entry name" value="Cyt_b561/ferric_Rdtase_TM"/>
</dbReference>
<keyword evidence="2 10" id="KW-0813">Transport</keyword>
<dbReference type="SMART" id="SM00665">
    <property type="entry name" value="B561"/>
    <property type="match status" value="1"/>
</dbReference>
<protein>
    <recommendedName>
        <fullName evidence="10">Cytochrome b561 and DOMON domain-containing protein</fullName>
    </recommendedName>
</protein>
<evidence type="ECO:0000256" key="4">
    <source>
        <dbReference type="ARBA" id="ARBA00022723"/>
    </source>
</evidence>
<sequence length="393" mass="43380">MASDLRKCLVLFVFLIFYSTTSLAQDCSKYSFPNHKQFTTCKDLPVLNSYLYWTYTPSSHSVNMAYRHANITSPTWVAWAINPTSKGMVGSQAIVAYQGSDSIVHAYTSPITSYGTKLQPGNLSFAVSELSAVFANKEYIIFATVKLPNDNSTVVNHLWQDGPLNGNTLGIHRMSGPNVQSMGTIDFVSGKVVATTSGGSSRVKGRMVHGVVNAVSWGIMLPLGTIIARHMKVVRPKALWFYLHIICQCLGYVIGVYGWATGLKLGSDSSGVQHNPHRNIGIVLFSLGTLQVLALGLRPKPDHKYRIYWNIYHTLCGYTVVILGVINVFKGIEILNPGKEWKNAYIGVVSTLAATALVLEVLKWSIVMKERRSTTDSHIKVDEHEVAKPDERV</sequence>
<evidence type="ECO:0000256" key="9">
    <source>
        <dbReference type="ARBA" id="ARBA00053871"/>
    </source>
</evidence>
<feature type="signal peptide" evidence="13">
    <location>
        <begin position="1"/>
        <end position="24"/>
    </location>
</feature>
<keyword evidence="4 11" id="KW-0479">Metal-binding</keyword>
<feature type="chain" id="PRO_5029904933" description="Cytochrome b561 and DOMON domain-containing protein" evidence="13">
    <location>
        <begin position="25"/>
        <end position="393"/>
    </location>
</feature>
<evidence type="ECO:0000259" key="15">
    <source>
        <dbReference type="PROSITE" id="PS50939"/>
    </source>
</evidence>